<evidence type="ECO:0000313" key="2">
    <source>
        <dbReference type="EMBL" id="KAF2179664.1"/>
    </source>
</evidence>
<accession>A0A6A6DJH5</accession>
<dbReference type="EMBL" id="ML994664">
    <property type="protein sequence ID" value="KAF2179664.1"/>
    <property type="molecule type" value="Genomic_DNA"/>
</dbReference>
<proteinExistence type="predicted"/>
<name>A0A6A6DJH5_9PEZI</name>
<organism evidence="2 3">
    <name type="scientific">Zopfia rhizophila CBS 207.26</name>
    <dbReference type="NCBI Taxonomy" id="1314779"/>
    <lineage>
        <taxon>Eukaryota</taxon>
        <taxon>Fungi</taxon>
        <taxon>Dikarya</taxon>
        <taxon>Ascomycota</taxon>
        <taxon>Pezizomycotina</taxon>
        <taxon>Dothideomycetes</taxon>
        <taxon>Dothideomycetes incertae sedis</taxon>
        <taxon>Zopfiaceae</taxon>
        <taxon>Zopfia</taxon>
    </lineage>
</organism>
<feature type="region of interest" description="Disordered" evidence="1">
    <location>
        <begin position="39"/>
        <end position="63"/>
    </location>
</feature>
<keyword evidence="3" id="KW-1185">Reference proteome</keyword>
<protein>
    <submittedName>
        <fullName evidence="2">Uncharacterized protein</fullName>
    </submittedName>
</protein>
<sequence length="152" mass="16571">MMQHCSRALRGRRCLIYKEELTSTVEAASQAGFISTDGQFGTGRSSRSTGSAGAHLEKNSRGHRFNKEGKINFSLPQKQPSVLAALQAQGVAVPQDVANKMAGSFSRNRFLNAVQDWVISDNQALLVIETPTFRAMIAAANPLAEKALWKNH</sequence>
<dbReference type="OrthoDB" id="3791143at2759"/>
<gene>
    <name evidence="2" type="ORF">K469DRAFT_716184</name>
</gene>
<dbReference type="Proteomes" id="UP000800200">
    <property type="component" value="Unassembled WGS sequence"/>
</dbReference>
<evidence type="ECO:0000313" key="3">
    <source>
        <dbReference type="Proteomes" id="UP000800200"/>
    </source>
</evidence>
<reference evidence="2" key="1">
    <citation type="journal article" date="2020" name="Stud. Mycol.">
        <title>101 Dothideomycetes genomes: a test case for predicting lifestyles and emergence of pathogens.</title>
        <authorList>
            <person name="Haridas S."/>
            <person name="Albert R."/>
            <person name="Binder M."/>
            <person name="Bloem J."/>
            <person name="Labutti K."/>
            <person name="Salamov A."/>
            <person name="Andreopoulos B."/>
            <person name="Baker S."/>
            <person name="Barry K."/>
            <person name="Bills G."/>
            <person name="Bluhm B."/>
            <person name="Cannon C."/>
            <person name="Castanera R."/>
            <person name="Culley D."/>
            <person name="Daum C."/>
            <person name="Ezra D."/>
            <person name="Gonzalez J."/>
            <person name="Henrissat B."/>
            <person name="Kuo A."/>
            <person name="Liang C."/>
            <person name="Lipzen A."/>
            <person name="Lutzoni F."/>
            <person name="Magnuson J."/>
            <person name="Mondo S."/>
            <person name="Nolan M."/>
            <person name="Ohm R."/>
            <person name="Pangilinan J."/>
            <person name="Park H.-J."/>
            <person name="Ramirez L."/>
            <person name="Alfaro M."/>
            <person name="Sun H."/>
            <person name="Tritt A."/>
            <person name="Yoshinaga Y."/>
            <person name="Zwiers L.-H."/>
            <person name="Turgeon B."/>
            <person name="Goodwin S."/>
            <person name="Spatafora J."/>
            <person name="Crous P."/>
            <person name="Grigoriev I."/>
        </authorList>
    </citation>
    <scope>NUCLEOTIDE SEQUENCE</scope>
    <source>
        <strain evidence="2">CBS 207.26</strain>
    </source>
</reference>
<evidence type="ECO:0000256" key="1">
    <source>
        <dbReference type="SAM" id="MobiDB-lite"/>
    </source>
</evidence>
<dbReference type="AlphaFoldDB" id="A0A6A6DJH5"/>
<feature type="compositionally biased region" description="Low complexity" evidence="1">
    <location>
        <begin position="42"/>
        <end position="54"/>
    </location>
</feature>